<keyword evidence="7" id="KW-0456">Lyase</keyword>
<evidence type="ECO:0000256" key="6">
    <source>
        <dbReference type="ARBA" id="ARBA00023125"/>
    </source>
</evidence>
<dbReference type="PANTHER" id="PTHR13604:SF0">
    <property type="entry name" value="ABASIC SITE PROCESSING PROTEIN HMCES"/>
    <property type="match status" value="1"/>
</dbReference>
<evidence type="ECO:0000313" key="10">
    <source>
        <dbReference type="Proteomes" id="UP000028702"/>
    </source>
</evidence>
<dbReference type="EMBL" id="BBIO01000023">
    <property type="protein sequence ID" value="GAK46635.1"/>
    <property type="molecule type" value="Genomic_DNA"/>
</dbReference>
<sequence>MCGRFALYEPTWADAWERLNGGARAPVKPTKPDEGEFRPSYNIAPMQMTAAVLCKDDEIKGAMCLWSLVPPWLKDPLEKKRSSTLNARVEGVLSSKLWGPAMKRHRCLVPANHFYEWRKDGPKDKTAFAIGMRDESLMTFAGIWTYWRGTWKDEPWEGYTFAILTTGPNALMERIHDRMPVIVAPEDRETWLKAPAEDAVKLASEPLPSQLMRAWPIGREIGNVRNQGAKLAEPIDEDLQL</sequence>
<evidence type="ECO:0000256" key="3">
    <source>
        <dbReference type="ARBA" id="ARBA00022763"/>
    </source>
</evidence>
<gene>
    <name evidence="9" type="ORF">M2A_3134</name>
</gene>
<dbReference type="EC" id="3.4.-.-" evidence="8"/>
<keyword evidence="2 8" id="KW-0645">Protease</keyword>
<keyword evidence="10" id="KW-1185">Reference proteome</keyword>
<dbReference type="AlphaFoldDB" id="A0A081BF17"/>
<dbReference type="GO" id="GO:0003697">
    <property type="term" value="F:single-stranded DNA binding"/>
    <property type="evidence" value="ECO:0007669"/>
    <property type="project" value="InterPro"/>
</dbReference>
<dbReference type="STRING" id="1333998.M2A_3134"/>
<comment type="similarity">
    <text evidence="1 8">Belongs to the SOS response-associated peptidase family.</text>
</comment>
<evidence type="ECO:0000256" key="2">
    <source>
        <dbReference type="ARBA" id="ARBA00022670"/>
    </source>
</evidence>
<evidence type="ECO:0000256" key="5">
    <source>
        <dbReference type="ARBA" id="ARBA00023124"/>
    </source>
</evidence>
<dbReference type="GO" id="GO:0016829">
    <property type="term" value="F:lyase activity"/>
    <property type="evidence" value="ECO:0007669"/>
    <property type="project" value="UniProtKB-KW"/>
</dbReference>
<proteinExistence type="inferred from homology"/>
<organism evidence="9 10">
    <name type="scientific">Tepidicaulis marinus</name>
    <dbReference type="NCBI Taxonomy" id="1333998"/>
    <lineage>
        <taxon>Bacteria</taxon>
        <taxon>Pseudomonadati</taxon>
        <taxon>Pseudomonadota</taxon>
        <taxon>Alphaproteobacteria</taxon>
        <taxon>Hyphomicrobiales</taxon>
        <taxon>Parvibaculaceae</taxon>
        <taxon>Tepidicaulis</taxon>
    </lineage>
</organism>
<dbReference type="GO" id="GO:0106300">
    <property type="term" value="P:protein-DNA covalent cross-linking repair"/>
    <property type="evidence" value="ECO:0007669"/>
    <property type="project" value="InterPro"/>
</dbReference>
<evidence type="ECO:0000256" key="4">
    <source>
        <dbReference type="ARBA" id="ARBA00022801"/>
    </source>
</evidence>
<dbReference type="Gene3D" id="3.90.1680.10">
    <property type="entry name" value="SOS response associated peptidase-like"/>
    <property type="match status" value="1"/>
</dbReference>
<dbReference type="InterPro" id="IPR003738">
    <property type="entry name" value="SRAP"/>
</dbReference>
<protein>
    <recommendedName>
        <fullName evidence="8">Abasic site processing protein</fullName>
        <ecNumber evidence="8">3.4.-.-</ecNumber>
    </recommendedName>
</protein>
<evidence type="ECO:0000256" key="1">
    <source>
        <dbReference type="ARBA" id="ARBA00008136"/>
    </source>
</evidence>
<dbReference type="GO" id="GO:0006508">
    <property type="term" value="P:proteolysis"/>
    <property type="evidence" value="ECO:0007669"/>
    <property type="project" value="UniProtKB-KW"/>
</dbReference>
<evidence type="ECO:0000256" key="8">
    <source>
        <dbReference type="RuleBase" id="RU364100"/>
    </source>
</evidence>
<reference evidence="9 10" key="1">
    <citation type="submission" date="2014-07" db="EMBL/GenBank/DDBJ databases">
        <title>Tepidicaulis marinum gen. nov., sp. nov., a novel marine bacterium denitrifying nitrate to nitrous oxide strictly under microaerobic conditions.</title>
        <authorList>
            <person name="Takeuchi M."/>
            <person name="Yamagishi T."/>
            <person name="Kamagata Y."/>
            <person name="Oshima K."/>
            <person name="Hattori M."/>
            <person name="Katayama T."/>
            <person name="Hanada S."/>
            <person name="Tamaki H."/>
            <person name="Marumo K."/>
            <person name="Maeda H."/>
            <person name="Nedachi M."/>
            <person name="Iwasaki W."/>
            <person name="Suwa Y."/>
            <person name="Sakata S."/>
        </authorList>
    </citation>
    <scope>NUCLEOTIDE SEQUENCE [LARGE SCALE GENOMIC DNA]</scope>
    <source>
        <strain evidence="9 10">MA2</strain>
    </source>
</reference>
<comment type="caution">
    <text evidence="9">The sequence shown here is derived from an EMBL/GenBank/DDBJ whole genome shotgun (WGS) entry which is preliminary data.</text>
</comment>
<dbReference type="Proteomes" id="UP000028702">
    <property type="component" value="Unassembled WGS sequence"/>
</dbReference>
<dbReference type="eggNOG" id="COG2135">
    <property type="taxonomic scope" value="Bacteria"/>
</dbReference>
<evidence type="ECO:0000256" key="7">
    <source>
        <dbReference type="ARBA" id="ARBA00023239"/>
    </source>
</evidence>
<dbReference type="GO" id="GO:0008233">
    <property type="term" value="F:peptidase activity"/>
    <property type="evidence" value="ECO:0007669"/>
    <property type="project" value="UniProtKB-KW"/>
</dbReference>
<dbReference type="InterPro" id="IPR036590">
    <property type="entry name" value="SRAP-like"/>
</dbReference>
<keyword evidence="5" id="KW-0190">Covalent protein-DNA linkage</keyword>
<dbReference type="Pfam" id="PF02586">
    <property type="entry name" value="SRAP"/>
    <property type="match status" value="1"/>
</dbReference>
<accession>A0A081BF17</accession>
<keyword evidence="6" id="KW-0238">DNA-binding</keyword>
<keyword evidence="3" id="KW-0227">DNA damage</keyword>
<dbReference type="PANTHER" id="PTHR13604">
    <property type="entry name" value="DC12-RELATED"/>
    <property type="match status" value="1"/>
</dbReference>
<dbReference type="SUPFAM" id="SSF143081">
    <property type="entry name" value="BB1717-like"/>
    <property type="match status" value="1"/>
</dbReference>
<keyword evidence="4 8" id="KW-0378">Hydrolase</keyword>
<name>A0A081BF17_9HYPH</name>
<evidence type="ECO:0000313" key="9">
    <source>
        <dbReference type="EMBL" id="GAK46635.1"/>
    </source>
</evidence>